<keyword evidence="7" id="KW-1185">Reference proteome</keyword>
<dbReference type="PANTHER" id="PTHR10880:SF15">
    <property type="entry name" value="MSL COMPLEX SUBUNIT 3"/>
    <property type="match status" value="1"/>
</dbReference>
<evidence type="ECO:0000259" key="5">
    <source>
        <dbReference type="Pfam" id="PF22732"/>
    </source>
</evidence>
<dbReference type="InterPro" id="IPR053820">
    <property type="entry name" value="MSL3_chromo-like"/>
</dbReference>
<dbReference type="GO" id="GO:0035267">
    <property type="term" value="C:NuA4 histone acetyltransferase complex"/>
    <property type="evidence" value="ECO:0007669"/>
    <property type="project" value="TreeGrafter"/>
</dbReference>
<proteinExistence type="inferred from homology"/>
<evidence type="ECO:0000256" key="4">
    <source>
        <dbReference type="SAM" id="MobiDB-lite"/>
    </source>
</evidence>
<feature type="domain" description="MSL3 chromodomain-like" evidence="5">
    <location>
        <begin position="8"/>
        <end position="67"/>
    </location>
</feature>
<accession>A0A1E1KMZ5</accession>
<feature type="region of interest" description="Disordered" evidence="4">
    <location>
        <begin position="70"/>
        <end position="123"/>
    </location>
</feature>
<dbReference type="EMBL" id="FJUX01000040">
    <property type="protein sequence ID" value="CZS99362.1"/>
    <property type="molecule type" value="Genomic_DNA"/>
</dbReference>
<gene>
    <name evidence="6" type="ORF">RAG0_07709</name>
</gene>
<dbReference type="PANTHER" id="PTHR10880">
    <property type="entry name" value="MORTALITY FACTOR 4-LIKE PROTEIN"/>
    <property type="match status" value="1"/>
</dbReference>
<evidence type="ECO:0000313" key="6">
    <source>
        <dbReference type="EMBL" id="CZS99362.1"/>
    </source>
</evidence>
<name>A0A1E1KMZ5_9HELO</name>
<sequence length="181" mass="20651">MAPSKAPFVKDERVLCFHHEMLYEAKILDVRMTDEKDIHSWHWDDWVPQDRVRKFTEENKELAAQLHNQMKALQNPSRGAPKSTTKGRGGRANGSDFSSARGSEERYASVAAQSGRGGPRRHRDYDLEPYLESFLERKDSNCCIHSPSKYLGPYRQCTPPWPVVGTSGTGANEQDIRLHPR</sequence>
<organism evidence="6 7">
    <name type="scientific">Rhynchosporium agropyri</name>
    <dbReference type="NCBI Taxonomy" id="914238"/>
    <lineage>
        <taxon>Eukaryota</taxon>
        <taxon>Fungi</taxon>
        <taxon>Dikarya</taxon>
        <taxon>Ascomycota</taxon>
        <taxon>Pezizomycotina</taxon>
        <taxon>Leotiomycetes</taxon>
        <taxon>Helotiales</taxon>
        <taxon>Ploettnerulaceae</taxon>
        <taxon>Rhynchosporium</taxon>
    </lineage>
</organism>
<evidence type="ECO:0000313" key="7">
    <source>
        <dbReference type="Proteomes" id="UP000178912"/>
    </source>
</evidence>
<dbReference type="AlphaFoldDB" id="A0A1E1KMZ5"/>
<comment type="similarity">
    <text evidence="1">Belongs to the MRG family.</text>
</comment>
<reference evidence="7" key="1">
    <citation type="submission" date="2016-03" db="EMBL/GenBank/DDBJ databases">
        <authorList>
            <person name="Guldener U."/>
        </authorList>
    </citation>
    <scope>NUCLEOTIDE SEQUENCE [LARGE SCALE GENOMIC DNA]</scope>
    <source>
        <strain evidence="7">04CH-RAC-A.6.1</strain>
    </source>
</reference>
<dbReference type="InterPro" id="IPR016197">
    <property type="entry name" value="Chromo-like_dom_sf"/>
</dbReference>
<dbReference type="SUPFAM" id="SSF54160">
    <property type="entry name" value="Chromo domain-like"/>
    <property type="match status" value="1"/>
</dbReference>
<dbReference type="GO" id="GO:0006355">
    <property type="term" value="P:regulation of DNA-templated transcription"/>
    <property type="evidence" value="ECO:0007669"/>
    <property type="project" value="InterPro"/>
</dbReference>
<evidence type="ECO:0000256" key="3">
    <source>
        <dbReference type="ARBA" id="ARBA00018505"/>
    </source>
</evidence>
<evidence type="ECO:0000256" key="1">
    <source>
        <dbReference type="ARBA" id="ARBA00009093"/>
    </source>
</evidence>
<dbReference type="InterPro" id="IPR008676">
    <property type="entry name" value="MRG"/>
</dbReference>
<dbReference type="Proteomes" id="UP000178912">
    <property type="component" value="Unassembled WGS sequence"/>
</dbReference>
<dbReference type="Gene3D" id="2.30.30.140">
    <property type="match status" value="2"/>
</dbReference>
<dbReference type="GO" id="GO:0032221">
    <property type="term" value="C:Rpd3S complex"/>
    <property type="evidence" value="ECO:0007669"/>
    <property type="project" value="TreeGrafter"/>
</dbReference>
<evidence type="ECO:0000256" key="2">
    <source>
        <dbReference type="ARBA" id="ARBA00011353"/>
    </source>
</evidence>
<dbReference type="OrthoDB" id="124855at2759"/>
<feature type="compositionally biased region" description="Polar residues" evidence="4">
    <location>
        <begin position="70"/>
        <end position="86"/>
    </location>
</feature>
<dbReference type="Pfam" id="PF22732">
    <property type="entry name" value="MSL3_chromo-like"/>
    <property type="match status" value="1"/>
</dbReference>
<comment type="subunit">
    <text evidence="2">Component of the NuA4 histone acetyltransferase complex.</text>
</comment>
<protein>
    <recommendedName>
        <fullName evidence="3">Chromatin modification-related protein EAF3</fullName>
    </recommendedName>
</protein>
<dbReference type="GO" id="GO:0006325">
    <property type="term" value="P:chromatin organization"/>
    <property type="evidence" value="ECO:0007669"/>
    <property type="project" value="InterPro"/>
</dbReference>